<keyword evidence="10" id="KW-0234">DNA repair</keyword>
<keyword evidence="7" id="KW-0269">Exonuclease</keyword>
<dbReference type="PANTHER" id="PTHR11070:SF2">
    <property type="entry name" value="ATP-DEPENDENT DNA HELICASE SRS2"/>
    <property type="match status" value="1"/>
</dbReference>
<accession>A0A1T4W4X3</accession>
<dbReference type="Pfam" id="PF00580">
    <property type="entry name" value="UvrD-helicase"/>
    <property type="match status" value="1"/>
</dbReference>
<dbReference type="Gene3D" id="1.10.10.160">
    <property type="match status" value="1"/>
</dbReference>
<feature type="domain" description="UvrD-like helicase C-terminal" evidence="18">
    <location>
        <begin position="295"/>
        <end position="569"/>
    </location>
</feature>
<dbReference type="AlphaFoldDB" id="A0A1T4W4X3"/>
<dbReference type="GO" id="GO:0005524">
    <property type="term" value="F:ATP binding"/>
    <property type="evidence" value="ECO:0007669"/>
    <property type="project" value="UniProtKB-UniRule"/>
</dbReference>
<dbReference type="InterPro" id="IPR013986">
    <property type="entry name" value="DExx_box_DNA_helicase_dom_sf"/>
</dbReference>
<dbReference type="Pfam" id="PF13361">
    <property type="entry name" value="UvrD_C"/>
    <property type="match status" value="1"/>
</dbReference>
<dbReference type="CDD" id="cd17932">
    <property type="entry name" value="DEXQc_UvrD"/>
    <property type="match status" value="1"/>
</dbReference>
<evidence type="ECO:0000256" key="8">
    <source>
        <dbReference type="ARBA" id="ARBA00022840"/>
    </source>
</evidence>
<keyword evidence="4" id="KW-0227">DNA damage</keyword>
<keyword evidence="5 16" id="KW-0378">Hydrolase</keyword>
<dbReference type="EMBL" id="FUYC01000001">
    <property type="protein sequence ID" value="SKA72108.1"/>
    <property type="molecule type" value="Genomic_DNA"/>
</dbReference>
<feature type="binding site" evidence="16">
    <location>
        <begin position="30"/>
        <end position="37"/>
    </location>
    <ligand>
        <name>ATP</name>
        <dbReference type="ChEBI" id="CHEBI:30616"/>
    </ligand>
</feature>
<proteinExistence type="inferred from homology"/>
<name>A0A1T4W4X3_9BACT</name>
<keyword evidence="11" id="KW-0413">Isomerase</keyword>
<dbReference type="InterPro" id="IPR038726">
    <property type="entry name" value="PDDEXK_AddAB-type"/>
</dbReference>
<sequence>MNIDEVLDEKLTPDQKAAAIDTANEILCLACAGSGKSRTTAYRIAWLVANGEAPDSIVAFTFTEKAADSIKRRVAEALQSVGISTDIMGAMYIGTIHGYCQHLLGQIDAIYRQFDVLDENRLVLYLVSRYPSLGVAGLRARARGNSYFAAIKETAGAWKTINDEMLEVEDVQQYDPELYNVIAALRDGLVMSQYIDFSLMIRLVADAMIAQHPGAEEATANLRHLLVDEYQDVSPAQEALIQELHSRSESLFVVGDDDQAIYAWRGADVSNILNFTSRFPQASQHELAINFRSTDAIVDTANRFAADELGASRIEKTPAAYQNITPRDFGIHWFDRREDEGKWVAQRIAELIGTAYVESDGEVRGLTPGDFAILMRSTRVAEMDGSPRHAAFTNALVQRDIKYSLESGGGPFERPQVSALRDSFNLLRQRSPSRGEVQALFNDVVIPAYPQADFNALARLMTHWGRLIHTPRAGARRRVYPQQLVHDLLEAFNLAASDFSDEVMRDIGLFSRMLQDVESVYMSVDSVGRFREILNFLENVADSGYDVSTDDVVQRPDAVFVSTVHKAKGLEFPVVFVVDAVNARFPKNKSKYSGFLPDEMIRPAIDRGAYHSTRDEEARLYYTAITRAERFLYISGAGLQPGGKRPKKTSAFTLRLQHDEIRDDSATLPAGLTQAPQRQRVDEVVLPTSFSDIKYYLRCPMDYRFRKGFGFSPPIPEMFGFGQTVHTAVGKLHEEFSAAQPTQDEAAAVAEQVFHLKHVPPSNDPQGNPGPYERAKEKAVDIVKIYAETYGDEFVRNRQIEARFEIPAQDSVISGAIDLLLKQGADGEIVEAEVVDFKAIEGGVPPEENPKLNWDDLSLQVQLYAKAAREVLGENAQTGSVHLLKDNQRVNVPVDQPALDAAVANVEWAVQGILSNDFPSRPAGEKCRDCDWGRLCPKEQQRFSFTGQYPPELSTPQGMNRVAACCDPDDED</sequence>
<evidence type="ECO:0000313" key="19">
    <source>
        <dbReference type="EMBL" id="SKA72108.1"/>
    </source>
</evidence>
<dbReference type="PROSITE" id="PS51217">
    <property type="entry name" value="UVRD_HELICASE_CTER"/>
    <property type="match status" value="1"/>
</dbReference>
<dbReference type="Gene3D" id="3.90.320.10">
    <property type="match status" value="1"/>
</dbReference>
<dbReference type="EC" id="5.6.2.4" evidence="13"/>
<dbReference type="GO" id="GO:0000725">
    <property type="term" value="P:recombinational repair"/>
    <property type="evidence" value="ECO:0007669"/>
    <property type="project" value="TreeGrafter"/>
</dbReference>
<keyword evidence="20" id="KW-1185">Reference proteome</keyword>
<evidence type="ECO:0000256" key="16">
    <source>
        <dbReference type="PROSITE-ProRule" id="PRU00560"/>
    </source>
</evidence>
<evidence type="ECO:0000256" key="7">
    <source>
        <dbReference type="ARBA" id="ARBA00022839"/>
    </source>
</evidence>
<dbReference type="InterPro" id="IPR014016">
    <property type="entry name" value="UvrD-like_ATP-bd"/>
</dbReference>
<evidence type="ECO:0000256" key="4">
    <source>
        <dbReference type="ARBA" id="ARBA00022763"/>
    </source>
</evidence>
<evidence type="ECO:0000256" key="5">
    <source>
        <dbReference type="ARBA" id="ARBA00022801"/>
    </source>
</evidence>
<gene>
    <name evidence="19" type="ORF">SAMN02745704_00286</name>
</gene>
<dbReference type="RefSeq" id="WP_078715861.1">
    <property type="nucleotide sequence ID" value="NZ_FUYC01000001.1"/>
</dbReference>
<dbReference type="InterPro" id="IPR011604">
    <property type="entry name" value="PDDEXK-like_dom_sf"/>
</dbReference>
<protein>
    <recommendedName>
        <fullName evidence="13">DNA 3'-5' helicase</fullName>
        <ecNumber evidence="13">5.6.2.4</ecNumber>
    </recommendedName>
    <alternativeName>
        <fullName evidence="14">DNA 3'-5' helicase II</fullName>
    </alternativeName>
</protein>
<evidence type="ECO:0000256" key="9">
    <source>
        <dbReference type="ARBA" id="ARBA00023125"/>
    </source>
</evidence>
<comment type="similarity">
    <text evidence="1">Belongs to the helicase family. UvrD subfamily.</text>
</comment>
<dbReference type="OrthoDB" id="9810135at2"/>
<dbReference type="InterPro" id="IPR014017">
    <property type="entry name" value="DNA_helicase_UvrD-like_C"/>
</dbReference>
<dbReference type="PANTHER" id="PTHR11070">
    <property type="entry name" value="UVRD / RECB / PCRA DNA HELICASE FAMILY MEMBER"/>
    <property type="match status" value="1"/>
</dbReference>
<keyword evidence="2" id="KW-0540">Nuclease</keyword>
<feature type="domain" description="UvrD-like helicase ATP-binding" evidence="17">
    <location>
        <begin position="9"/>
        <end position="294"/>
    </location>
</feature>
<evidence type="ECO:0000259" key="18">
    <source>
        <dbReference type="PROSITE" id="PS51217"/>
    </source>
</evidence>
<dbReference type="PROSITE" id="PS51198">
    <property type="entry name" value="UVRD_HELICASE_ATP_BIND"/>
    <property type="match status" value="1"/>
</dbReference>
<evidence type="ECO:0000256" key="15">
    <source>
        <dbReference type="ARBA" id="ARBA00048988"/>
    </source>
</evidence>
<comment type="catalytic activity">
    <reaction evidence="15">
        <text>ATP + H2O = ADP + phosphate + H(+)</text>
        <dbReference type="Rhea" id="RHEA:13065"/>
        <dbReference type="ChEBI" id="CHEBI:15377"/>
        <dbReference type="ChEBI" id="CHEBI:15378"/>
        <dbReference type="ChEBI" id="CHEBI:30616"/>
        <dbReference type="ChEBI" id="CHEBI:43474"/>
        <dbReference type="ChEBI" id="CHEBI:456216"/>
        <dbReference type="EC" id="5.6.2.4"/>
    </reaction>
</comment>
<dbReference type="SUPFAM" id="SSF52540">
    <property type="entry name" value="P-loop containing nucleoside triphosphate hydrolases"/>
    <property type="match status" value="1"/>
</dbReference>
<dbReference type="STRING" id="1121449.SAMN02745704_00286"/>
<comment type="catalytic activity">
    <reaction evidence="12">
        <text>Couples ATP hydrolysis with the unwinding of duplex DNA by translocating in the 3'-5' direction.</text>
        <dbReference type="EC" id="5.6.2.4"/>
    </reaction>
</comment>
<evidence type="ECO:0000256" key="14">
    <source>
        <dbReference type="ARBA" id="ARBA00034923"/>
    </source>
</evidence>
<dbReference type="Pfam" id="PF12705">
    <property type="entry name" value="PDDEXK_1"/>
    <property type="match status" value="1"/>
</dbReference>
<evidence type="ECO:0000256" key="13">
    <source>
        <dbReference type="ARBA" id="ARBA00034808"/>
    </source>
</evidence>
<evidence type="ECO:0000256" key="10">
    <source>
        <dbReference type="ARBA" id="ARBA00023204"/>
    </source>
</evidence>
<dbReference type="GO" id="GO:0004527">
    <property type="term" value="F:exonuclease activity"/>
    <property type="evidence" value="ECO:0007669"/>
    <property type="project" value="UniProtKB-KW"/>
</dbReference>
<dbReference type="Gene3D" id="3.40.50.300">
    <property type="entry name" value="P-loop containing nucleotide triphosphate hydrolases"/>
    <property type="match status" value="3"/>
</dbReference>
<keyword evidence="9" id="KW-0238">DNA-binding</keyword>
<evidence type="ECO:0000256" key="6">
    <source>
        <dbReference type="ARBA" id="ARBA00022806"/>
    </source>
</evidence>
<dbReference type="InterPro" id="IPR027417">
    <property type="entry name" value="P-loop_NTPase"/>
</dbReference>
<keyword evidence="3 16" id="KW-0547">Nucleotide-binding</keyword>
<dbReference type="GO" id="GO:0043138">
    <property type="term" value="F:3'-5' DNA helicase activity"/>
    <property type="evidence" value="ECO:0007669"/>
    <property type="project" value="UniProtKB-EC"/>
</dbReference>
<evidence type="ECO:0000313" key="20">
    <source>
        <dbReference type="Proteomes" id="UP000190027"/>
    </source>
</evidence>
<evidence type="ECO:0000256" key="11">
    <source>
        <dbReference type="ARBA" id="ARBA00023235"/>
    </source>
</evidence>
<dbReference type="GO" id="GO:0003677">
    <property type="term" value="F:DNA binding"/>
    <property type="evidence" value="ECO:0007669"/>
    <property type="project" value="UniProtKB-KW"/>
</dbReference>
<organism evidence="19 20">
    <name type="scientific">Paucidesulfovibrio gracilis DSM 16080</name>
    <dbReference type="NCBI Taxonomy" id="1121449"/>
    <lineage>
        <taxon>Bacteria</taxon>
        <taxon>Pseudomonadati</taxon>
        <taxon>Thermodesulfobacteriota</taxon>
        <taxon>Desulfovibrionia</taxon>
        <taxon>Desulfovibrionales</taxon>
        <taxon>Desulfovibrionaceae</taxon>
        <taxon>Paucidesulfovibrio</taxon>
    </lineage>
</organism>
<keyword evidence="8 16" id="KW-0067">ATP-binding</keyword>
<keyword evidence="6 16" id="KW-0347">Helicase</keyword>
<evidence type="ECO:0000256" key="2">
    <source>
        <dbReference type="ARBA" id="ARBA00022722"/>
    </source>
</evidence>
<evidence type="ECO:0000256" key="12">
    <source>
        <dbReference type="ARBA" id="ARBA00034617"/>
    </source>
</evidence>
<evidence type="ECO:0000259" key="17">
    <source>
        <dbReference type="PROSITE" id="PS51198"/>
    </source>
</evidence>
<dbReference type="Proteomes" id="UP000190027">
    <property type="component" value="Unassembled WGS sequence"/>
</dbReference>
<reference evidence="19 20" key="1">
    <citation type="submission" date="2017-02" db="EMBL/GenBank/DDBJ databases">
        <authorList>
            <person name="Peterson S.W."/>
        </authorList>
    </citation>
    <scope>NUCLEOTIDE SEQUENCE [LARGE SCALE GENOMIC DNA]</scope>
    <source>
        <strain evidence="19 20">DSM 16080</strain>
    </source>
</reference>
<evidence type="ECO:0000256" key="3">
    <source>
        <dbReference type="ARBA" id="ARBA00022741"/>
    </source>
</evidence>
<evidence type="ECO:0000256" key="1">
    <source>
        <dbReference type="ARBA" id="ARBA00009922"/>
    </source>
</evidence>
<dbReference type="InterPro" id="IPR000212">
    <property type="entry name" value="DNA_helicase_UvrD/REP"/>
</dbReference>